<feature type="compositionally biased region" description="Basic and acidic residues" evidence="1">
    <location>
        <begin position="114"/>
        <end position="136"/>
    </location>
</feature>
<evidence type="ECO:0000313" key="3">
    <source>
        <dbReference type="Proteomes" id="UP000663850"/>
    </source>
</evidence>
<evidence type="ECO:0000313" key="2">
    <source>
        <dbReference type="EMBL" id="CAE6485572.1"/>
    </source>
</evidence>
<dbReference type="EMBL" id="CAJMWZ010004159">
    <property type="protein sequence ID" value="CAE6485572.1"/>
    <property type="molecule type" value="Genomic_DNA"/>
</dbReference>
<reference evidence="2" key="1">
    <citation type="submission" date="2021-01" db="EMBL/GenBank/DDBJ databases">
        <authorList>
            <person name="Kaushik A."/>
        </authorList>
    </citation>
    <scope>NUCLEOTIDE SEQUENCE</scope>
    <source>
        <strain evidence="2">Type strain: AG8-Rh-89/</strain>
    </source>
</reference>
<sequence>MIISNSQKSEASARSQASFGPVDAPPSPPPYSATIASGDGHYQDGGQSLQRAGFRSGSSVRPNLPPRCNYFIDRKVFSSVSGIWHVDNALEIPEHLLLPITNFDGYWNRETQRNRKTRATELRKRQERTSDSKRDPPLSLVETRPNLMLSTSNGAISGDIHVMSSDGLDKLTTFSSTSNTLRGFVGDWKAQRFGTMVNPADLIDDPSSPGQIDPFVTWTGPFIEISSMNGSVSLSHTEEGVFSAYIAQFTKAIQGFKESWLGIGGQNGSGVSPPPPPPAGPRRSRDSI</sequence>
<comment type="caution">
    <text evidence="2">The sequence shown here is derived from an EMBL/GenBank/DDBJ whole genome shotgun (WGS) entry which is preliminary data.</text>
</comment>
<feature type="region of interest" description="Disordered" evidence="1">
    <location>
        <begin position="114"/>
        <end position="139"/>
    </location>
</feature>
<dbReference type="Proteomes" id="UP000663850">
    <property type="component" value="Unassembled WGS sequence"/>
</dbReference>
<name>A0A8H3CNV3_9AGAM</name>
<evidence type="ECO:0000256" key="1">
    <source>
        <dbReference type="SAM" id="MobiDB-lite"/>
    </source>
</evidence>
<dbReference type="AlphaFoldDB" id="A0A8H3CNV3"/>
<feature type="region of interest" description="Disordered" evidence="1">
    <location>
        <begin position="1"/>
        <end position="47"/>
    </location>
</feature>
<accession>A0A8H3CNV3</accession>
<proteinExistence type="predicted"/>
<feature type="region of interest" description="Disordered" evidence="1">
    <location>
        <begin position="264"/>
        <end position="288"/>
    </location>
</feature>
<protein>
    <submittedName>
        <fullName evidence="2">Uncharacterized protein</fullName>
    </submittedName>
</protein>
<feature type="compositionally biased region" description="Polar residues" evidence="1">
    <location>
        <begin position="1"/>
        <end position="18"/>
    </location>
</feature>
<organism evidence="2 3">
    <name type="scientific">Rhizoctonia solani</name>
    <dbReference type="NCBI Taxonomy" id="456999"/>
    <lineage>
        <taxon>Eukaryota</taxon>
        <taxon>Fungi</taxon>
        <taxon>Dikarya</taxon>
        <taxon>Basidiomycota</taxon>
        <taxon>Agaricomycotina</taxon>
        <taxon>Agaricomycetes</taxon>
        <taxon>Cantharellales</taxon>
        <taxon>Ceratobasidiaceae</taxon>
        <taxon>Rhizoctonia</taxon>
    </lineage>
</organism>
<gene>
    <name evidence="2" type="ORF">RDB_LOCUS79460</name>
</gene>